<dbReference type="AlphaFoldDB" id="A0A420DSX7"/>
<comment type="caution">
    <text evidence="1">The sequence shown here is derived from an EMBL/GenBank/DDBJ whole genome shotgun (WGS) entry which is preliminary data.</text>
</comment>
<gene>
    <name evidence="1" type="ORF">C8N30_1822</name>
</gene>
<name>A0A420DSX7_9RHOB</name>
<organism evidence="1 2">
    <name type="scientific">Sulfitobacter guttiformis</name>
    <dbReference type="NCBI Taxonomy" id="74349"/>
    <lineage>
        <taxon>Bacteria</taxon>
        <taxon>Pseudomonadati</taxon>
        <taxon>Pseudomonadota</taxon>
        <taxon>Alphaproteobacteria</taxon>
        <taxon>Rhodobacterales</taxon>
        <taxon>Roseobacteraceae</taxon>
        <taxon>Sulfitobacter</taxon>
    </lineage>
</organism>
<accession>A0A420DSX7</accession>
<sequence>MRGIVQATRTVPEIWSDIGQDQNAVGSRAKDMAKIGEHLFDKAFFSRTLSKWARNARLARGADLASLRRQRIRARQLKAHLDQLIHIADERLALPLIGSTTFPKPHNADWAWRPELWRGPLPNPGMSGVQTRSMLGNEVTLFHDCELSELSLRQVRNLREEDLAPYGLRMDVFRFDGSFLSLVLDLPPEGVEGMKRTHLIRMDVIVELEKPIEIFARLNIKNGPNTEQIVRELDLTQEQTVVEFDLAYSTLNERRIEGAWLDLIFEGPEMNQVTLRDLTFSRRPRAQI</sequence>
<proteinExistence type="predicted"/>
<keyword evidence="2" id="KW-1185">Reference proteome</keyword>
<reference evidence="1 2" key="1">
    <citation type="submission" date="2018-09" db="EMBL/GenBank/DDBJ databases">
        <title>Genomic Encyclopedia of Archaeal and Bacterial Type Strains, Phase II (KMG-II): from individual species to whole genera.</title>
        <authorList>
            <person name="Goeker M."/>
        </authorList>
    </citation>
    <scope>NUCLEOTIDE SEQUENCE [LARGE SCALE GENOMIC DNA]</scope>
    <source>
        <strain evidence="1 2">DSM 11458</strain>
    </source>
</reference>
<dbReference type="Proteomes" id="UP000284407">
    <property type="component" value="Unassembled WGS sequence"/>
</dbReference>
<dbReference type="Pfam" id="PF20086">
    <property type="entry name" value="DUF6478"/>
    <property type="match status" value="1"/>
</dbReference>
<dbReference type="InterPro" id="IPR045514">
    <property type="entry name" value="DUF6478"/>
</dbReference>
<dbReference type="EMBL" id="RAQK01000001">
    <property type="protein sequence ID" value="RKE97227.1"/>
    <property type="molecule type" value="Genomic_DNA"/>
</dbReference>
<dbReference type="STRING" id="1443111.Z949_3850"/>
<evidence type="ECO:0000313" key="2">
    <source>
        <dbReference type="Proteomes" id="UP000284407"/>
    </source>
</evidence>
<protein>
    <submittedName>
        <fullName evidence="1">Uncharacterized protein</fullName>
    </submittedName>
</protein>
<evidence type="ECO:0000313" key="1">
    <source>
        <dbReference type="EMBL" id="RKE97227.1"/>
    </source>
</evidence>